<dbReference type="EMBL" id="JAVBVO010000003">
    <property type="protein sequence ID" value="MDZ5759648.1"/>
    <property type="molecule type" value="Genomic_DNA"/>
</dbReference>
<evidence type="ECO:0000313" key="1">
    <source>
        <dbReference type="EMBL" id="MDZ5759648.1"/>
    </source>
</evidence>
<proteinExistence type="predicted"/>
<dbReference type="Gene3D" id="1.25.40.10">
    <property type="entry name" value="Tetratricopeptide repeat domain"/>
    <property type="match status" value="1"/>
</dbReference>
<accession>A0AAW9JVN4</accession>
<protein>
    <recommendedName>
        <fullName evidence="3">Transcriptional regulator</fullName>
    </recommendedName>
</protein>
<dbReference type="RefSeq" id="WP_322809328.1">
    <property type="nucleotide sequence ID" value="NZ_JAVBVO010000003.1"/>
</dbReference>
<dbReference type="SUPFAM" id="SSF48452">
    <property type="entry name" value="TPR-like"/>
    <property type="match status" value="1"/>
</dbReference>
<gene>
    <name evidence="1" type="ORF">RAK27_13380</name>
</gene>
<dbReference type="Proteomes" id="UP001290462">
    <property type="component" value="Unassembled WGS sequence"/>
</dbReference>
<organism evidence="1 2">
    <name type="scientific">Carnobacterium maltaromaticum</name>
    <name type="common">Carnobacterium piscicola</name>
    <dbReference type="NCBI Taxonomy" id="2751"/>
    <lineage>
        <taxon>Bacteria</taxon>
        <taxon>Bacillati</taxon>
        <taxon>Bacillota</taxon>
        <taxon>Bacilli</taxon>
        <taxon>Lactobacillales</taxon>
        <taxon>Carnobacteriaceae</taxon>
        <taxon>Carnobacterium</taxon>
    </lineage>
</organism>
<sequence length="238" mass="27866">MIEYKNVSSKVRTEKVFSEVRFLTARYQQKTALEFLDKHLKNDEVLSGYKKEYYYYKGNLEFLCNRNFDLAMFYLKLGLEEEKIKNDFFHVSIESMLGILYYAKNNTDEANRLIEKSLSSLRSLKKFDDVHFERSMIIYYNSAKFYSGIKCFVEANNICKEALVIANSNNISYHLDKIYYENAYNLAECGKIIGATKNYISSLVFCDLKGNKELIEIIQKDVEDFNIDVGSAISFFRT</sequence>
<dbReference type="AlphaFoldDB" id="A0AAW9JVN4"/>
<evidence type="ECO:0008006" key="3">
    <source>
        <dbReference type="Google" id="ProtNLM"/>
    </source>
</evidence>
<name>A0AAW9JVN4_CARML</name>
<dbReference type="InterPro" id="IPR011990">
    <property type="entry name" value="TPR-like_helical_dom_sf"/>
</dbReference>
<reference evidence="1" key="1">
    <citation type="submission" date="2023-08" db="EMBL/GenBank/DDBJ databases">
        <title>Genomic characterization of piscicolin 126 produced by Carnobacterium maltaromaticum CM22 strain isolated from salmon (Salmo salar).</title>
        <authorList>
            <person name="Gonzalez-Gragera E."/>
            <person name="Garcia-Lopez J.D."/>
            <person name="Teso-Perez C."/>
            <person name="Gimenez-Hernandez I."/>
            <person name="Peralta-Sanchez J.M."/>
            <person name="Valdivia E."/>
            <person name="Montalban-Lopez M."/>
            <person name="Martin-Platero A.M."/>
            <person name="Banos A."/>
            <person name="Martinez-Bueno M."/>
        </authorList>
    </citation>
    <scope>NUCLEOTIDE SEQUENCE</scope>
    <source>
        <strain evidence="1">CM22</strain>
    </source>
</reference>
<comment type="caution">
    <text evidence="1">The sequence shown here is derived from an EMBL/GenBank/DDBJ whole genome shotgun (WGS) entry which is preliminary data.</text>
</comment>
<evidence type="ECO:0000313" key="2">
    <source>
        <dbReference type="Proteomes" id="UP001290462"/>
    </source>
</evidence>